<evidence type="ECO:0008006" key="12">
    <source>
        <dbReference type="Google" id="ProtNLM"/>
    </source>
</evidence>
<dbReference type="GO" id="GO:0005783">
    <property type="term" value="C:endoplasmic reticulum"/>
    <property type="evidence" value="ECO:0007669"/>
    <property type="project" value="TreeGrafter"/>
</dbReference>
<feature type="domain" description="Man1/Src1-like C-terminal" evidence="8">
    <location>
        <begin position="309"/>
        <end position="624"/>
    </location>
</feature>
<evidence type="ECO:0000256" key="2">
    <source>
        <dbReference type="ARBA" id="ARBA00022553"/>
    </source>
</evidence>
<evidence type="ECO:0000256" key="3">
    <source>
        <dbReference type="ARBA" id="ARBA00022692"/>
    </source>
</evidence>
<evidence type="ECO:0000259" key="9">
    <source>
        <dbReference type="Pfam" id="PF12949"/>
    </source>
</evidence>
<comment type="caution">
    <text evidence="10">The sequence shown here is derived from an EMBL/GenBank/DDBJ whole genome shotgun (WGS) entry which is preliminary data.</text>
</comment>
<evidence type="ECO:0000256" key="4">
    <source>
        <dbReference type="ARBA" id="ARBA00022989"/>
    </source>
</evidence>
<reference evidence="11" key="1">
    <citation type="submission" date="2017-03" db="EMBL/GenBank/DDBJ databases">
        <title>Genomes of endolithic fungi from Antarctica.</title>
        <authorList>
            <person name="Coleine C."/>
            <person name="Masonjones S."/>
            <person name="Stajich J.E."/>
        </authorList>
    </citation>
    <scope>NUCLEOTIDE SEQUENCE [LARGE SCALE GENOMIC DNA]</scope>
    <source>
        <strain evidence="11">CCFEE 5527</strain>
    </source>
</reference>
<dbReference type="PANTHER" id="PTHR47808:SF2">
    <property type="entry name" value="LEM DOMAIN-CONTAINING PROTEIN 2"/>
    <property type="match status" value="1"/>
</dbReference>
<keyword evidence="11" id="KW-1185">Reference proteome</keyword>
<dbReference type="STRING" id="1507870.A0A1V8SJD6"/>
<dbReference type="InParanoid" id="A0A1V8SJD6"/>
<proteinExistence type="predicted"/>
<comment type="subcellular location">
    <subcellularLocation>
        <location evidence="1">Nucleus inner membrane</location>
    </subcellularLocation>
</comment>
<evidence type="ECO:0000259" key="8">
    <source>
        <dbReference type="Pfam" id="PF09402"/>
    </source>
</evidence>
<name>A0A1V8SJD6_9PEZI</name>
<dbReference type="AlphaFoldDB" id="A0A1V8SJD6"/>
<dbReference type="Pfam" id="PF09402">
    <property type="entry name" value="MSC"/>
    <property type="match status" value="1"/>
</dbReference>
<dbReference type="GO" id="GO:0003682">
    <property type="term" value="F:chromatin binding"/>
    <property type="evidence" value="ECO:0007669"/>
    <property type="project" value="InterPro"/>
</dbReference>
<evidence type="ECO:0000256" key="5">
    <source>
        <dbReference type="ARBA" id="ARBA00023136"/>
    </source>
</evidence>
<keyword evidence="3" id="KW-0812">Transmembrane</keyword>
<dbReference type="InterPro" id="IPR025856">
    <property type="entry name" value="HeH/LEM_domain"/>
</dbReference>
<organism evidence="10 11">
    <name type="scientific">Cryoendolithus antarcticus</name>
    <dbReference type="NCBI Taxonomy" id="1507870"/>
    <lineage>
        <taxon>Eukaryota</taxon>
        <taxon>Fungi</taxon>
        <taxon>Dikarya</taxon>
        <taxon>Ascomycota</taxon>
        <taxon>Pezizomycotina</taxon>
        <taxon>Dothideomycetes</taxon>
        <taxon>Dothideomycetidae</taxon>
        <taxon>Cladosporiales</taxon>
        <taxon>Cladosporiaceae</taxon>
        <taxon>Cryoendolithus</taxon>
    </lineage>
</organism>
<dbReference type="FunCoup" id="A0A1V8SJD6">
    <property type="interactions" value="89"/>
</dbReference>
<accession>A0A1V8SJD6</accession>
<dbReference type="GO" id="GO:0005637">
    <property type="term" value="C:nuclear inner membrane"/>
    <property type="evidence" value="ECO:0007669"/>
    <property type="project" value="UniProtKB-SubCell"/>
</dbReference>
<dbReference type="CDD" id="cd12935">
    <property type="entry name" value="LEM_like"/>
    <property type="match status" value="1"/>
</dbReference>
<dbReference type="Proteomes" id="UP000192596">
    <property type="component" value="Unassembled WGS sequence"/>
</dbReference>
<dbReference type="Pfam" id="PF12949">
    <property type="entry name" value="HeH"/>
    <property type="match status" value="1"/>
</dbReference>
<dbReference type="EMBL" id="NAJO01000041">
    <property type="protein sequence ID" value="OQN99255.1"/>
    <property type="molecule type" value="Genomic_DNA"/>
</dbReference>
<dbReference type="InterPro" id="IPR018996">
    <property type="entry name" value="Man1/Src1-like_C"/>
</dbReference>
<keyword evidence="2" id="KW-0597">Phosphoprotein</keyword>
<evidence type="ECO:0000256" key="6">
    <source>
        <dbReference type="ARBA" id="ARBA00023242"/>
    </source>
</evidence>
<keyword evidence="5" id="KW-0472">Membrane</keyword>
<feature type="domain" description="HeH/LEM" evidence="9">
    <location>
        <begin position="13"/>
        <end position="46"/>
    </location>
</feature>
<evidence type="ECO:0000256" key="7">
    <source>
        <dbReference type="SAM" id="MobiDB-lite"/>
    </source>
</evidence>
<dbReference type="Gene3D" id="1.10.10.1180">
    <property type="entry name" value="MAN1, winged-helix domain"/>
    <property type="match status" value="1"/>
</dbReference>
<dbReference type="OrthoDB" id="2503928at2759"/>
<dbReference type="InterPro" id="IPR044780">
    <property type="entry name" value="Heh2/Src1"/>
</dbReference>
<dbReference type="GO" id="GO:0034399">
    <property type="term" value="C:nuclear periphery"/>
    <property type="evidence" value="ECO:0007669"/>
    <property type="project" value="TreeGrafter"/>
</dbReference>
<feature type="region of interest" description="Disordered" evidence="7">
    <location>
        <begin position="69"/>
        <end position="236"/>
    </location>
</feature>
<evidence type="ECO:0000256" key="1">
    <source>
        <dbReference type="ARBA" id="ARBA00004540"/>
    </source>
</evidence>
<dbReference type="Gene3D" id="1.10.720.40">
    <property type="match status" value="1"/>
</dbReference>
<keyword evidence="6" id="KW-0539">Nucleus</keyword>
<dbReference type="InterPro" id="IPR041885">
    <property type="entry name" value="MAN1_winged_helix_dom"/>
</dbReference>
<feature type="compositionally biased region" description="Polar residues" evidence="7">
    <location>
        <begin position="183"/>
        <end position="193"/>
    </location>
</feature>
<dbReference type="PANTHER" id="PTHR47808">
    <property type="entry name" value="INNER NUCLEAR MEMBRANE PROTEIN HEH2-RELATED"/>
    <property type="match status" value="1"/>
</dbReference>
<evidence type="ECO:0000313" key="10">
    <source>
        <dbReference type="EMBL" id="OQN99255.1"/>
    </source>
</evidence>
<feature type="region of interest" description="Disordered" evidence="7">
    <location>
        <begin position="657"/>
        <end position="679"/>
    </location>
</feature>
<protein>
    <recommendedName>
        <fullName evidence="12">LEM-like domain-containing protein</fullName>
    </recommendedName>
</protein>
<dbReference type="GO" id="GO:0071763">
    <property type="term" value="P:nuclear membrane organization"/>
    <property type="evidence" value="ECO:0007669"/>
    <property type="project" value="TreeGrafter"/>
</dbReference>
<dbReference type="InterPro" id="IPR011015">
    <property type="entry name" value="LEM/LEM-like_dom_sf"/>
</dbReference>
<feature type="compositionally biased region" description="Basic and acidic residues" evidence="7">
    <location>
        <begin position="670"/>
        <end position="679"/>
    </location>
</feature>
<gene>
    <name evidence="10" type="ORF">B0A48_15104</name>
</gene>
<evidence type="ECO:0000313" key="11">
    <source>
        <dbReference type="Proteomes" id="UP000192596"/>
    </source>
</evidence>
<sequence length="679" mass="74892">MDDQFYLEPGFDPSSLTMPKLRSILVAHSVDYPASSKKPQLVEIFNAEVLPQARKLRAASARVRRTSRGIENIPSQNGSVVDEEEVVEPAVEERPRSTRRTTRSRTEEVEEVVPVSRSGRHSTAPPERMSVTPRRASSKHARPVEVEGEPEAKRPASRKTRPSAVTPSVRRRDGEEEDDDTPFSDQNVFQSGGSPPAPSAAEKRRTTLGPAKALDPPRRSDVRRRTEEHRPVREQVGGVTVPSRKTFEMPVARAVRQAVTNDIEPDEEFTPDEQQALVQATKSGELVPARPKKKSSTSSVAKTGPAALLTAMLAGLATLYRQEKVQVGYCGVGQPSTEIAGVAIPDWADIARPQCEPCPPHAYCHVNLQTECEPGFVLTPNPLSLNGLVPLPPSCAPDSQRARKVQAVKQRAVEELREHNAKFECGETAQSALPEASLKETISTKRRKGMSNEEFEDLWSSALGEIQNADEIISASDGISGFTLRSTSLARIPLACAVRRSLRQTLRRYLWQALSLLALLRSGAYTRYRITDGKKTEIQAQELARLALRKLSEQASLAGWGEESEAWISMAQLRDDVLRDEFSGTKRKKLWAKVQKKVEGNANVRPMVREGRTGDVGRVWEWIGARSIENTPGSAVSERRRSGGEGLLAGERLVEAGKGEKMNGGQQTVKWEEGRGSYY</sequence>
<keyword evidence="4" id="KW-1133">Transmembrane helix</keyword>
<feature type="compositionally biased region" description="Basic and acidic residues" evidence="7">
    <location>
        <begin position="142"/>
        <end position="154"/>
    </location>
</feature>
<feature type="compositionally biased region" description="Basic and acidic residues" evidence="7">
    <location>
        <begin position="215"/>
        <end position="233"/>
    </location>
</feature>